<dbReference type="GO" id="GO:0005159">
    <property type="term" value="F:insulin-like growth factor receptor binding"/>
    <property type="evidence" value="ECO:0007669"/>
    <property type="project" value="TreeGrafter"/>
</dbReference>
<dbReference type="KEGG" id="ipu:108265640"/>
<comment type="similarity">
    <text evidence="2 7">Belongs to the insulin family.</text>
</comment>
<dbReference type="Proteomes" id="UP000221080">
    <property type="component" value="Chromosome 5"/>
</dbReference>
<dbReference type="InterPro" id="IPR036438">
    <property type="entry name" value="Insulin-like_sf"/>
</dbReference>
<dbReference type="PROSITE" id="PS00262">
    <property type="entry name" value="INSULIN"/>
    <property type="match status" value="1"/>
</dbReference>
<comment type="function">
    <text evidence="6">The insulin-like growth factors, isolated from plasma, are structurally and functionally related to insulin but have a much higher growth-promoting activity. Acts as a ligand for IGF1R. Binds to the alpha subunit of IGF1R, leading to the activation of the intrinsic tyrosine kinase activity which autophosphorylates tyrosine residues in the beta subunit thus initiatiating a cascade of down-stream signaling events leading to activation of the PI3K-AKT/PKB and the Ras-MAPK pathways. Binds to integrins. Its binding to integrins and subsequent ternary complex formation with integrins and IGFR1 are essential for IGF1 signaling.</text>
</comment>
<dbReference type="GO" id="GO:0008083">
    <property type="term" value="F:growth factor activity"/>
    <property type="evidence" value="ECO:0007669"/>
    <property type="project" value="UniProtKB-KW"/>
</dbReference>
<keyword evidence="9" id="KW-0732">Signal</keyword>
<protein>
    <submittedName>
        <fullName evidence="13">Insulin-like growth factor 3</fullName>
    </submittedName>
    <submittedName>
        <fullName evidence="11">Insulin-like growth factor II</fullName>
    </submittedName>
</protein>
<feature type="region of interest" description="Disordered" evidence="8">
    <location>
        <begin position="158"/>
        <end position="185"/>
    </location>
</feature>
<dbReference type="RefSeq" id="XP_053536469.1">
    <property type="nucleotide sequence ID" value="XM_053680494.1"/>
</dbReference>
<dbReference type="Pfam" id="PF00049">
    <property type="entry name" value="Insulin"/>
    <property type="match status" value="1"/>
</dbReference>
<dbReference type="OrthoDB" id="10019596at2759"/>
<evidence type="ECO:0000256" key="7">
    <source>
        <dbReference type="RuleBase" id="RU000406"/>
    </source>
</evidence>
<evidence type="ECO:0000256" key="2">
    <source>
        <dbReference type="ARBA" id="ARBA00009034"/>
    </source>
</evidence>
<accession>W5UK09</accession>
<gene>
    <name evidence="11" type="primary">igf2</name>
    <name evidence="13" type="synonym">igf3</name>
</gene>
<dbReference type="FunFam" id="1.10.100.10:FF:000001">
    <property type="entry name" value="insulin-like growth factor I isoform X1"/>
    <property type="match status" value="1"/>
</dbReference>
<comment type="subcellular location">
    <subcellularLocation>
        <location evidence="1 7">Secreted</location>
    </subcellularLocation>
</comment>
<name>W5UK09_ICTPU</name>
<feature type="chain" id="PRO_5044739790" evidence="9">
    <location>
        <begin position="39"/>
        <end position="185"/>
    </location>
</feature>
<keyword evidence="5" id="KW-1015">Disulfide bond</keyword>
<dbReference type="InterPro" id="IPR022353">
    <property type="entry name" value="Insulin_CS"/>
</dbReference>
<evidence type="ECO:0000256" key="1">
    <source>
        <dbReference type="ARBA" id="ARBA00004613"/>
    </source>
</evidence>
<proteinExistence type="evidence at transcript level"/>
<feature type="compositionally biased region" description="Basic residues" evidence="8">
    <location>
        <begin position="169"/>
        <end position="185"/>
    </location>
</feature>
<evidence type="ECO:0000256" key="8">
    <source>
        <dbReference type="SAM" id="MobiDB-lite"/>
    </source>
</evidence>
<keyword evidence="3 7" id="KW-0964">Secreted</keyword>
<dbReference type="PANTHER" id="PTHR46845:SF2">
    <property type="entry name" value="INSULIN-LIKE GROWTH FACTOR 3"/>
    <property type="match status" value="1"/>
</dbReference>
<keyword evidence="4" id="KW-0339">Growth factor</keyword>
<dbReference type="GO" id="GO:0051897">
    <property type="term" value="P:positive regulation of phosphatidylinositol 3-kinase/protein kinase B signal transduction"/>
    <property type="evidence" value="ECO:0007669"/>
    <property type="project" value="TreeGrafter"/>
</dbReference>
<dbReference type="InterPro" id="IPR016179">
    <property type="entry name" value="Insulin-like"/>
</dbReference>
<dbReference type="EMBL" id="JT412841">
    <property type="protein sequence ID" value="AHH40012.1"/>
    <property type="molecule type" value="mRNA"/>
</dbReference>
<reference evidence="13" key="3">
    <citation type="submission" date="2025-04" db="UniProtKB">
        <authorList>
            <consortium name="RefSeq"/>
        </authorList>
    </citation>
    <scope>IDENTIFICATION</scope>
    <source>
        <tissue evidence="13">Blood</tissue>
    </source>
</reference>
<keyword evidence="12" id="KW-1185">Reference proteome</keyword>
<dbReference type="GO" id="GO:0008283">
    <property type="term" value="P:cell population proliferation"/>
    <property type="evidence" value="ECO:0007669"/>
    <property type="project" value="TreeGrafter"/>
</dbReference>
<dbReference type="GO" id="GO:0005179">
    <property type="term" value="F:hormone activity"/>
    <property type="evidence" value="ECO:0007669"/>
    <property type="project" value="InterPro"/>
</dbReference>
<reference evidence="12" key="2">
    <citation type="journal article" date="2016" name="Nat. Commun.">
        <title>The channel catfish genome sequence provides insights into the evolution of scale formation in teleosts.</title>
        <authorList>
            <person name="Liu Z."/>
            <person name="Liu S."/>
            <person name="Yao J."/>
            <person name="Bao L."/>
            <person name="Zhang J."/>
            <person name="Li Y."/>
            <person name="Jiang C."/>
            <person name="Sun L."/>
            <person name="Wang R."/>
            <person name="Zhang Y."/>
            <person name="Zhou T."/>
            <person name="Zeng Q."/>
            <person name="Fu Q."/>
            <person name="Gao S."/>
            <person name="Li N."/>
            <person name="Koren S."/>
            <person name="Jiang Y."/>
            <person name="Zimin A."/>
            <person name="Xu P."/>
            <person name="Phillippy A.M."/>
            <person name="Geng X."/>
            <person name="Song L."/>
            <person name="Sun F."/>
            <person name="Li C."/>
            <person name="Wang X."/>
            <person name="Chen A."/>
            <person name="Jin Y."/>
            <person name="Yuan Z."/>
            <person name="Yang Y."/>
            <person name="Tan S."/>
            <person name="Peatman E."/>
            <person name="Lu J."/>
            <person name="Qin Z."/>
            <person name="Dunham R."/>
            <person name="Li Z."/>
            <person name="Sonstegard T."/>
            <person name="Feng J."/>
            <person name="Danzmann R.G."/>
            <person name="Schroeder S."/>
            <person name="Scheffler B."/>
            <person name="Duke M.V."/>
            <person name="Ballard L."/>
            <person name="Kucuktas H."/>
            <person name="Kaltenboeck L."/>
            <person name="Liu H."/>
            <person name="Armbruster J."/>
            <person name="Xie Y."/>
            <person name="Kirby M.L."/>
            <person name="Tian Y."/>
            <person name="Flanagan M.E."/>
            <person name="Mu W."/>
            <person name="Waldbieser G.C."/>
        </authorList>
    </citation>
    <scope>NUCLEOTIDE SEQUENCE [LARGE SCALE GENOMIC DNA]</scope>
    <source>
        <strain evidence="12">SDA103</strain>
    </source>
</reference>
<reference evidence="11" key="1">
    <citation type="journal article" date="2012" name="BMC Genomics">
        <title>Efficient assembly and annotation of the transcriptome of catfish by RNA-Seq analysis of a doubled haploid homozygote.</title>
        <authorList>
            <person name="Liu S."/>
            <person name="Zhang Y."/>
            <person name="Zhou Z."/>
            <person name="Waldbieser G."/>
            <person name="Sun F."/>
            <person name="Lu J."/>
            <person name="Zhang J."/>
            <person name="Jiang Y."/>
            <person name="Zhang H."/>
            <person name="Wang X."/>
            <person name="Rajendran K.V."/>
            <person name="Khoo L."/>
            <person name="Kucuktas H."/>
            <person name="Peatman E."/>
            <person name="Liu Z."/>
        </authorList>
    </citation>
    <scope>NUCLEOTIDE SEQUENCE</scope>
    <source>
        <tissue evidence="11">Mixed</tissue>
    </source>
</reference>
<feature type="domain" description="Insulin-like" evidence="10">
    <location>
        <begin position="40"/>
        <end position="98"/>
    </location>
</feature>
<organism evidence="11">
    <name type="scientific">Ictalurus punctatus</name>
    <name type="common">Channel catfish</name>
    <name type="synonym">Silurus punctatus</name>
    <dbReference type="NCBI Taxonomy" id="7998"/>
    <lineage>
        <taxon>Eukaryota</taxon>
        <taxon>Metazoa</taxon>
        <taxon>Chordata</taxon>
        <taxon>Craniata</taxon>
        <taxon>Vertebrata</taxon>
        <taxon>Euteleostomi</taxon>
        <taxon>Actinopterygii</taxon>
        <taxon>Neopterygii</taxon>
        <taxon>Teleostei</taxon>
        <taxon>Ostariophysi</taxon>
        <taxon>Siluriformes</taxon>
        <taxon>Ictaluridae</taxon>
        <taxon>Ictalurus</taxon>
    </lineage>
</organism>
<evidence type="ECO:0000313" key="12">
    <source>
        <dbReference type="Proteomes" id="UP000221080"/>
    </source>
</evidence>
<dbReference type="SUPFAM" id="SSF56994">
    <property type="entry name" value="Insulin-like"/>
    <property type="match status" value="1"/>
</dbReference>
<dbReference type="PRINTS" id="PR00276">
    <property type="entry name" value="INSULINFAMLY"/>
</dbReference>
<dbReference type="InterPro" id="IPR022352">
    <property type="entry name" value="Ins/IGF/rlx"/>
</dbReference>
<dbReference type="GO" id="GO:0048009">
    <property type="term" value="P:insulin-like growth factor receptor signaling pathway"/>
    <property type="evidence" value="ECO:0007669"/>
    <property type="project" value="TreeGrafter"/>
</dbReference>
<dbReference type="Gene3D" id="1.10.100.10">
    <property type="entry name" value="Insulin-like"/>
    <property type="match status" value="1"/>
</dbReference>
<dbReference type="GO" id="GO:0005615">
    <property type="term" value="C:extracellular space"/>
    <property type="evidence" value="ECO:0007669"/>
    <property type="project" value="TreeGrafter"/>
</dbReference>
<evidence type="ECO:0000313" key="13">
    <source>
        <dbReference type="RefSeq" id="XP_053536469.1"/>
    </source>
</evidence>
<dbReference type="PANTHER" id="PTHR46845">
    <property type="entry name" value="INSULIN-LIKE GROWTH FACTOR I"/>
    <property type="match status" value="1"/>
</dbReference>
<dbReference type="AlphaFoldDB" id="W5UK09"/>
<evidence type="ECO:0000256" key="5">
    <source>
        <dbReference type="ARBA" id="ARBA00023157"/>
    </source>
</evidence>
<dbReference type="SMART" id="SM00078">
    <property type="entry name" value="IlGF"/>
    <property type="match status" value="1"/>
</dbReference>
<evidence type="ECO:0000256" key="4">
    <source>
        <dbReference type="ARBA" id="ARBA00023030"/>
    </source>
</evidence>
<evidence type="ECO:0000259" key="10">
    <source>
        <dbReference type="SMART" id="SM00078"/>
    </source>
</evidence>
<evidence type="ECO:0000256" key="9">
    <source>
        <dbReference type="SAM" id="SignalP"/>
    </source>
</evidence>
<sequence>MTHTRHGLTPAVQVLCWRSVCVLYTLSVCVLLPELACSAKPRCGVELIADLQFVCGDRGFYRGHPGAVRSAGPRRRGKGIVEQCCVRGCDLQYLEHYCAKPKRERRHMRHTPPPPAPHTEDQSWLMFLRRYETNQFENEPEKFVERLKERMLYQRKLGRASLRPPISRKIPKSSQRLKHRRKRRN</sequence>
<evidence type="ECO:0000313" key="11">
    <source>
        <dbReference type="EMBL" id="AHH40012.1"/>
    </source>
</evidence>
<dbReference type="GO" id="GO:0008284">
    <property type="term" value="P:positive regulation of cell population proliferation"/>
    <property type="evidence" value="ECO:0007669"/>
    <property type="project" value="TreeGrafter"/>
</dbReference>
<evidence type="ECO:0000256" key="6">
    <source>
        <dbReference type="ARBA" id="ARBA00056939"/>
    </source>
</evidence>
<evidence type="ECO:0000256" key="3">
    <source>
        <dbReference type="ARBA" id="ARBA00022525"/>
    </source>
</evidence>
<feature type="signal peptide" evidence="9">
    <location>
        <begin position="1"/>
        <end position="38"/>
    </location>
</feature>
<dbReference type="GO" id="GO:0043066">
    <property type="term" value="P:negative regulation of apoptotic process"/>
    <property type="evidence" value="ECO:0007669"/>
    <property type="project" value="TreeGrafter"/>
</dbReference>